<dbReference type="AlphaFoldDB" id="A0A1B0BIN5"/>
<dbReference type="PANTHER" id="PTHR10555">
    <property type="entry name" value="SORTING NEXIN"/>
    <property type="match status" value="1"/>
</dbReference>
<evidence type="ECO:0000256" key="1">
    <source>
        <dbReference type="SAM" id="Coils"/>
    </source>
</evidence>
<reference evidence="4" key="1">
    <citation type="submission" date="2015-01" db="EMBL/GenBank/DDBJ databases">
        <authorList>
            <person name="Aksoy S."/>
            <person name="Warren W."/>
            <person name="Wilson R.K."/>
        </authorList>
    </citation>
    <scope>NUCLEOTIDE SEQUENCE [LARGE SCALE GENOMIC DNA]</scope>
    <source>
        <strain evidence="4">IAEA</strain>
    </source>
</reference>
<dbReference type="Proteomes" id="UP000092460">
    <property type="component" value="Unassembled WGS sequence"/>
</dbReference>
<dbReference type="PANTHER" id="PTHR10555:SF170">
    <property type="entry name" value="FI18122P1"/>
    <property type="match status" value="1"/>
</dbReference>
<proteinExistence type="predicted"/>
<dbReference type="EMBL" id="JXJN01015013">
    <property type="status" value="NOT_ANNOTATED_CDS"/>
    <property type="molecule type" value="Genomic_DNA"/>
</dbReference>
<keyword evidence="4" id="KW-1185">Reference proteome</keyword>
<feature type="coiled-coil region" evidence="1">
    <location>
        <begin position="57"/>
        <end position="124"/>
    </location>
</feature>
<evidence type="ECO:0000259" key="2">
    <source>
        <dbReference type="Pfam" id="PF09325"/>
    </source>
</evidence>
<reference evidence="3" key="2">
    <citation type="submission" date="2020-05" db="UniProtKB">
        <authorList>
            <consortium name="EnsemblMetazoa"/>
        </authorList>
    </citation>
    <scope>IDENTIFICATION</scope>
    <source>
        <strain evidence="3">IAEA</strain>
    </source>
</reference>
<protein>
    <recommendedName>
        <fullName evidence="2">Sorting nexin/Vps5-like C-terminal domain-containing protein</fullName>
    </recommendedName>
</protein>
<sequence>MRYFPRPNAEVENLDANLQRLYSALKRLVTTQELANLTGLAAKTAAILSTCEKRTVLSRALSSLADTEEKFEILRRKIEFRHENRNRYEMANQTDKLGEAYQEVEEWQVKVQRCQQQFEEISTEIKKEMECFELSTVKDFKNSIIRYIEDQMAHQQQVSSSIDSFYIHQ</sequence>
<dbReference type="InterPro" id="IPR015404">
    <property type="entry name" value="Vps5_C"/>
</dbReference>
<dbReference type="GO" id="GO:0034498">
    <property type="term" value="P:early endosome to Golgi transport"/>
    <property type="evidence" value="ECO:0007669"/>
    <property type="project" value="TreeGrafter"/>
</dbReference>
<feature type="domain" description="Sorting nexin/Vps5-like C-terminal" evidence="2">
    <location>
        <begin position="3"/>
        <end position="74"/>
    </location>
</feature>
<feature type="domain" description="Sorting nexin/Vps5-like C-terminal" evidence="2">
    <location>
        <begin position="77"/>
        <end position="166"/>
    </location>
</feature>
<dbReference type="EnsemblMetazoa" id="GPPI031381-RA">
    <property type="protein sequence ID" value="GPPI031381-PA"/>
    <property type="gene ID" value="GPPI031381"/>
</dbReference>
<dbReference type="InterPro" id="IPR027267">
    <property type="entry name" value="AH/BAR_dom_sf"/>
</dbReference>
<dbReference type="Gene3D" id="1.20.1270.60">
    <property type="entry name" value="Arfaptin homology (AH) domain/BAR domain"/>
    <property type="match status" value="2"/>
</dbReference>
<organism evidence="3 4">
    <name type="scientific">Glossina palpalis gambiensis</name>
    <dbReference type="NCBI Taxonomy" id="67801"/>
    <lineage>
        <taxon>Eukaryota</taxon>
        <taxon>Metazoa</taxon>
        <taxon>Ecdysozoa</taxon>
        <taxon>Arthropoda</taxon>
        <taxon>Hexapoda</taxon>
        <taxon>Insecta</taxon>
        <taxon>Pterygota</taxon>
        <taxon>Neoptera</taxon>
        <taxon>Endopterygota</taxon>
        <taxon>Diptera</taxon>
        <taxon>Brachycera</taxon>
        <taxon>Muscomorpha</taxon>
        <taxon>Hippoboscoidea</taxon>
        <taxon>Glossinidae</taxon>
        <taxon>Glossina</taxon>
    </lineage>
</organism>
<dbReference type="VEuPathDB" id="VectorBase:GPPI031381"/>
<dbReference type="GO" id="GO:0005829">
    <property type="term" value="C:cytosol"/>
    <property type="evidence" value="ECO:0007669"/>
    <property type="project" value="GOC"/>
</dbReference>
<dbReference type="GO" id="GO:0010008">
    <property type="term" value="C:endosome membrane"/>
    <property type="evidence" value="ECO:0007669"/>
    <property type="project" value="TreeGrafter"/>
</dbReference>
<name>A0A1B0BIN5_9MUSC</name>
<dbReference type="Pfam" id="PF09325">
    <property type="entry name" value="Vps5"/>
    <property type="match status" value="2"/>
</dbReference>
<dbReference type="STRING" id="67801.A0A1B0BIN5"/>
<evidence type="ECO:0000313" key="4">
    <source>
        <dbReference type="Proteomes" id="UP000092460"/>
    </source>
</evidence>
<dbReference type="GO" id="GO:0035091">
    <property type="term" value="F:phosphatidylinositol binding"/>
    <property type="evidence" value="ECO:0007669"/>
    <property type="project" value="TreeGrafter"/>
</dbReference>
<keyword evidence="1" id="KW-0175">Coiled coil</keyword>
<accession>A0A1B0BIN5</accession>
<evidence type="ECO:0000313" key="3">
    <source>
        <dbReference type="EnsemblMetazoa" id="GPPI031381-PA"/>
    </source>
</evidence>